<protein>
    <submittedName>
        <fullName evidence="2">Uncharacterized protein</fullName>
    </submittedName>
</protein>
<sequence>MAEHNKGNKHSTSRRRLTPTYPSFAFVMHRFWLFVQIPVRIQPAPSATRRPLVPPVYNTSPQRIHLAAESNDDWAMPERANDNDIHGGIHSASMTIDTNLPNTPKLFPSPDNAASTISLLSLGSSSK</sequence>
<accession>A0A0H2S9X2</accession>
<dbReference type="Proteomes" id="UP000053477">
    <property type="component" value="Unassembled WGS sequence"/>
</dbReference>
<feature type="region of interest" description="Disordered" evidence="1">
    <location>
        <begin position="69"/>
        <end position="111"/>
    </location>
</feature>
<keyword evidence="3" id="KW-1185">Reference proteome</keyword>
<organism evidence="2 3">
    <name type="scientific">Schizopora paradoxa</name>
    <dbReference type="NCBI Taxonomy" id="27342"/>
    <lineage>
        <taxon>Eukaryota</taxon>
        <taxon>Fungi</taxon>
        <taxon>Dikarya</taxon>
        <taxon>Basidiomycota</taxon>
        <taxon>Agaricomycotina</taxon>
        <taxon>Agaricomycetes</taxon>
        <taxon>Hymenochaetales</taxon>
        <taxon>Schizoporaceae</taxon>
        <taxon>Schizopora</taxon>
    </lineage>
</organism>
<evidence type="ECO:0000313" key="3">
    <source>
        <dbReference type="Proteomes" id="UP000053477"/>
    </source>
</evidence>
<name>A0A0H2S9X2_9AGAM</name>
<reference evidence="2 3" key="1">
    <citation type="submission" date="2015-04" db="EMBL/GenBank/DDBJ databases">
        <title>Complete genome sequence of Schizopora paradoxa KUC8140, a cosmopolitan wood degrader in East Asia.</title>
        <authorList>
            <consortium name="DOE Joint Genome Institute"/>
            <person name="Min B."/>
            <person name="Park H."/>
            <person name="Jang Y."/>
            <person name="Kim J.-J."/>
            <person name="Kim K.H."/>
            <person name="Pangilinan J."/>
            <person name="Lipzen A."/>
            <person name="Riley R."/>
            <person name="Grigoriev I.V."/>
            <person name="Spatafora J.W."/>
            <person name="Choi I.-G."/>
        </authorList>
    </citation>
    <scope>NUCLEOTIDE SEQUENCE [LARGE SCALE GENOMIC DNA]</scope>
    <source>
        <strain evidence="2 3">KUC8140</strain>
    </source>
</reference>
<dbReference type="AlphaFoldDB" id="A0A0H2S9X2"/>
<dbReference type="InParanoid" id="A0A0H2S9X2"/>
<evidence type="ECO:0000256" key="1">
    <source>
        <dbReference type="SAM" id="MobiDB-lite"/>
    </source>
</evidence>
<feature type="compositionally biased region" description="Polar residues" evidence="1">
    <location>
        <begin position="92"/>
        <end position="102"/>
    </location>
</feature>
<evidence type="ECO:0000313" key="2">
    <source>
        <dbReference type="EMBL" id="KLO20664.1"/>
    </source>
</evidence>
<gene>
    <name evidence="2" type="ORF">SCHPADRAFT_934486</name>
</gene>
<dbReference type="EMBL" id="KQ085882">
    <property type="protein sequence ID" value="KLO20664.1"/>
    <property type="molecule type" value="Genomic_DNA"/>
</dbReference>
<proteinExistence type="predicted"/>